<evidence type="ECO:0000313" key="1">
    <source>
        <dbReference type="EMBL" id="KRX09511.1"/>
    </source>
</evidence>
<dbReference type="OrthoDB" id="674604at2759"/>
<dbReference type="Proteomes" id="UP000054937">
    <property type="component" value="Unassembled WGS sequence"/>
</dbReference>
<organism evidence="1 2">
    <name type="scientific">Pseudocohnilembus persalinus</name>
    <name type="common">Ciliate</name>
    <dbReference type="NCBI Taxonomy" id="266149"/>
    <lineage>
        <taxon>Eukaryota</taxon>
        <taxon>Sar</taxon>
        <taxon>Alveolata</taxon>
        <taxon>Ciliophora</taxon>
        <taxon>Intramacronucleata</taxon>
        <taxon>Oligohymenophorea</taxon>
        <taxon>Scuticociliatia</taxon>
        <taxon>Philasterida</taxon>
        <taxon>Pseudocohnilembidae</taxon>
        <taxon>Pseudocohnilembus</taxon>
    </lineage>
</organism>
<name>A0A0V0R4W4_PSEPJ</name>
<gene>
    <name evidence="1" type="ORF">PPERSA_12254</name>
</gene>
<proteinExistence type="predicted"/>
<protein>
    <submittedName>
        <fullName evidence="1">Uncharacterized protein</fullName>
    </submittedName>
</protein>
<sequence length="395" mass="47073">MDHNKKGNKQDFKSHLEKFLQAIKQAKKYLILGKPNICAEKAFKAVQEAKDQLGGENSIQLMPGLITVAEGHIEESMQISESIISLQQRMSSQELAEYEIQEIEEKIRQEMHIKEEKLKKAEKSLIACQWNFIKSQPDKEEDDSGDKKNQQNLSFEEIQQHKCNLSKVFCKLYMTQENYKMAQQELRNSIFMDSQKYGANHIITALDYYQMGQVLMKKQNIQQAEQFYGKTAEIFYKFFKYYFRLQEQMQLENQQFYNSLNDVDSIVHLEVINCCEKILQYFNNYQEKDRRYVMKPILDSLRALSLLHQFEPFDSQERQQDLNTSDMDNSFGEMTLSYRQKKYEDYIKEAGFECMNWKGDEHPKTIRLKQIMQSFGEHYDNQQYQDEGQYDEQQY</sequence>
<dbReference type="InterPro" id="IPR011990">
    <property type="entry name" value="TPR-like_helical_dom_sf"/>
</dbReference>
<comment type="caution">
    <text evidence="1">The sequence shown here is derived from an EMBL/GenBank/DDBJ whole genome shotgun (WGS) entry which is preliminary data.</text>
</comment>
<evidence type="ECO:0000313" key="2">
    <source>
        <dbReference type="Proteomes" id="UP000054937"/>
    </source>
</evidence>
<dbReference type="SUPFAM" id="SSF48452">
    <property type="entry name" value="TPR-like"/>
    <property type="match status" value="1"/>
</dbReference>
<dbReference type="Gene3D" id="1.25.40.10">
    <property type="entry name" value="Tetratricopeptide repeat domain"/>
    <property type="match status" value="1"/>
</dbReference>
<keyword evidence="2" id="KW-1185">Reference proteome</keyword>
<dbReference type="PANTHER" id="PTHR46533:SF1">
    <property type="entry name" value="ZINC FINGER MYND DOMAIN-CONTAINING PROTEIN 12"/>
    <property type="match status" value="1"/>
</dbReference>
<dbReference type="InParanoid" id="A0A0V0R4W4"/>
<dbReference type="EMBL" id="LDAU01000048">
    <property type="protein sequence ID" value="KRX09511.1"/>
    <property type="molecule type" value="Genomic_DNA"/>
</dbReference>
<dbReference type="InterPro" id="IPR053248">
    <property type="entry name" value="Zinc_finger_MYND_domain"/>
</dbReference>
<dbReference type="AlphaFoldDB" id="A0A0V0R4W4"/>
<dbReference type="PANTHER" id="PTHR46533">
    <property type="entry name" value="ZINC FINGER MYND DOMAIN-CONTAINING PROTEIN 12"/>
    <property type="match status" value="1"/>
</dbReference>
<accession>A0A0V0R4W4</accession>
<reference evidence="1 2" key="1">
    <citation type="journal article" date="2015" name="Sci. Rep.">
        <title>Genome of the facultative scuticociliatosis pathogen Pseudocohnilembus persalinus provides insight into its virulence through horizontal gene transfer.</title>
        <authorList>
            <person name="Xiong J."/>
            <person name="Wang G."/>
            <person name="Cheng J."/>
            <person name="Tian M."/>
            <person name="Pan X."/>
            <person name="Warren A."/>
            <person name="Jiang C."/>
            <person name="Yuan D."/>
            <person name="Miao W."/>
        </authorList>
    </citation>
    <scope>NUCLEOTIDE SEQUENCE [LARGE SCALE GENOMIC DNA]</scope>
    <source>
        <strain evidence="1">36N120E</strain>
    </source>
</reference>